<reference evidence="2" key="2">
    <citation type="submission" date="2013-12" db="EMBL/GenBank/DDBJ databases">
        <authorList>
            <person name="Yu Y."/>
            <person name="Lee S."/>
            <person name="de Baynast K."/>
            <person name="Wissotski M."/>
            <person name="Liu L."/>
            <person name="Talag J."/>
            <person name="Goicoechea J."/>
            <person name="Angelova A."/>
            <person name="Jetty R."/>
            <person name="Kudrna D."/>
            <person name="Golser W."/>
            <person name="Rivera L."/>
            <person name="Zhang J."/>
            <person name="Wing R."/>
        </authorList>
    </citation>
    <scope>NUCLEOTIDE SEQUENCE</scope>
</reference>
<dbReference type="Proteomes" id="UP000032180">
    <property type="component" value="Chromosome 9"/>
</dbReference>
<dbReference type="Gramene" id="LPERR09G03840.1">
    <property type="protein sequence ID" value="LPERR09G03840.1"/>
    <property type="gene ID" value="LPERR09G03840"/>
</dbReference>
<proteinExistence type="predicted"/>
<evidence type="ECO:0000313" key="2">
    <source>
        <dbReference type="Proteomes" id="UP000032180"/>
    </source>
</evidence>
<sequence length="260" mass="28954">MVCEPLTQRYERILPPKAEHLFYCFRIYGCYLADGGDAAVGGMPNFRVVCGMYRNWRESRVGVFTAGGAWSWRDSTDDPLVPCFYGLSRIGRAGGSWYFRKGKTMTVFDGSTAEFSSSSFTLPAIDRVGGFDPVASGHGLYVTEGRDGKPRMLTMVDGILTVFVMRPGGGGELVQWVLEKRIWLLEVTRGLPEVNVLRRGVGFVLLLHRIGTEAGARRYTFALDLETAEAERVQEHEDTPRIGFPCELPWPPTLLACLQS</sequence>
<organism evidence="1 2">
    <name type="scientific">Leersia perrieri</name>
    <dbReference type="NCBI Taxonomy" id="77586"/>
    <lineage>
        <taxon>Eukaryota</taxon>
        <taxon>Viridiplantae</taxon>
        <taxon>Streptophyta</taxon>
        <taxon>Embryophyta</taxon>
        <taxon>Tracheophyta</taxon>
        <taxon>Spermatophyta</taxon>
        <taxon>Magnoliopsida</taxon>
        <taxon>Liliopsida</taxon>
        <taxon>Poales</taxon>
        <taxon>Poaceae</taxon>
        <taxon>BOP clade</taxon>
        <taxon>Oryzoideae</taxon>
        <taxon>Oryzeae</taxon>
        <taxon>Oryzinae</taxon>
        <taxon>Leersia</taxon>
    </lineage>
</organism>
<evidence type="ECO:0008006" key="3">
    <source>
        <dbReference type="Google" id="ProtNLM"/>
    </source>
</evidence>
<accession>A0A0D9XCH2</accession>
<dbReference type="PANTHER" id="PTHR33207">
    <property type="entry name" value="F-BOX DOMAIN CONTAINING PROTEIN-RELATED"/>
    <property type="match status" value="1"/>
</dbReference>
<keyword evidence="2" id="KW-1185">Reference proteome</keyword>
<reference evidence="1 2" key="1">
    <citation type="submission" date="2012-08" db="EMBL/GenBank/DDBJ databases">
        <title>Oryza genome evolution.</title>
        <authorList>
            <person name="Wing R.A."/>
        </authorList>
    </citation>
    <scope>NUCLEOTIDE SEQUENCE</scope>
</reference>
<protein>
    <recommendedName>
        <fullName evidence="3">F-box associated domain-containing protein</fullName>
    </recommendedName>
</protein>
<dbReference type="EnsemblPlants" id="LPERR09G03840.1">
    <property type="protein sequence ID" value="LPERR09G03840.1"/>
    <property type="gene ID" value="LPERR09G03840"/>
</dbReference>
<dbReference type="AlphaFoldDB" id="A0A0D9XCH2"/>
<reference evidence="1" key="3">
    <citation type="submission" date="2015-04" db="UniProtKB">
        <authorList>
            <consortium name="EnsemblPlants"/>
        </authorList>
    </citation>
    <scope>IDENTIFICATION</scope>
</reference>
<evidence type="ECO:0000313" key="1">
    <source>
        <dbReference type="EnsemblPlants" id="LPERR09G03840.1"/>
    </source>
</evidence>
<name>A0A0D9XCH2_9ORYZ</name>
<dbReference type="HOGENOM" id="CLU_082260_0_0_1"/>